<name>A0A1H2PRX2_9BURK</name>
<feature type="region of interest" description="Disordered" evidence="1">
    <location>
        <begin position="49"/>
        <end position="149"/>
    </location>
</feature>
<dbReference type="OrthoDB" id="9018226at2"/>
<gene>
    <name evidence="3" type="ORF">SAMN05216551_107219</name>
</gene>
<dbReference type="STRING" id="1770053.SAMN05216551_107219"/>
<dbReference type="EMBL" id="FNLO01000007">
    <property type="protein sequence ID" value="SDV49294.1"/>
    <property type="molecule type" value="Genomic_DNA"/>
</dbReference>
<dbReference type="RefSeq" id="WP_139169693.1">
    <property type="nucleotide sequence ID" value="NZ_FNLO01000007.1"/>
</dbReference>
<sequence length="230" mass="24033">MIATFPSRHALALVSATLLLGACAAPGYYDQYGGPIPNGVVLSRLPPGAAAPAADVQPVPAPQVVSTPQATAEALRQPQRYAPFPPEGNAPAYAPGTAAQPAQPYGYPPAATPSAQPYYAPPGTAPTPGTAVPARPYSGPLTPTEKQRYDQIDQQVLREQDRAMRDEEIARTVVVAPAPVYPVAYPGWYGPAWGGPVWAAPAWGPSWGGWYGGGGWGRRGGWSVGYGFGW</sequence>
<accession>A0A1H2PRX2</accession>
<feature type="chain" id="PRO_5017282124" description="Lipoprotein" evidence="2">
    <location>
        <begin position="25"/>
        <end position="230"/>
    </location>
</feature>
<protein>
    <recommendedName>
        <fullName evidence="5">Lipoprotein</fullName>
    </recommendedName>
</protein>
<organism evidence="3 4">
    <name type="scientific">Chitinasiproducens palmae</name>
    <dbReference type="NCBI Taxonomy" id="1770053"/>
    <lineage>
        <taxon>Bacteria</taxon>
        <taxon>Pseudomonadati</taxon>
        <taxon>Pseudomonadota</taxon>
        <taxon>Betaproteobacteria</taxon>
        <taxon>Burkholderiales</taxon>
        <taxon>Burkholderiaceae</taxon>
        <taxon>Chitinasiproducens</taxon>
    </lineage>
</organism>
<feature type="compositionally biased region" description="Low complexity" evidence="1">
    <location>
        <begin position="126"/>
        <end position="136"/>
    </location>
</feature>
<keyword evidence="4" id="KW-1185">Reference proteome</keyword>
<evidence type="ECO:0000313" key="4">
    <source>
        <dbReference type="Proteomes" id="UP000243719"/>
    </source>
</evidence>
<reference evidence="4" key="1">
    <citation type="submission" date="2016-09" db="EMBL/GenBank/DDBJ databases">
        <authorList>
            <person name="Varghese N."/>
            <person name="Submissions S."/>
        </authorList>
    </citation>
    <scope>NUCLEOTIDE SEQUENCE [LARGE SCALE GENOMIC DNA]</scope>
    <source>
        <strain evidence="4">JS23</strain>
    </source>
</reference>
<evidence type="ECO:0008006" key="5">
    <source>
        <dbReference type="Google" id="ProtNLM"/>
    </source>
</evidence>
<feature type="compositionally biased region" description="Low complexity" evidence="1">
    <location>
        <begin position="49"/>
        <end position="70"/>
    </location>
</feature>
<keyword evidence="2" id="KW-0732">Signal</keyword>
<feature type="signal peptide" evidence="2">
    <location>
        <begin position="1"/>
        <end position="24"/>
    </location>
</feature>
<evidence type="ECO:0000313" key="3">
    <source>
        <dbReference type="EMBL" id="SDV49294.1"/>
    </source>
</evidence>
<evidence type="ECO:0000256" key="2">
    <source>
        <dbReference type="SAM" id="SignalP"/>
    </source>
</evidence>
<proteinExistence type="predicted"/>
<dbReference type="Proteomes" id="UP000243719">
    <property type="component" value="Unassembled WGS sequence"/>
</dbReference>
<evidence type="ECO:0000256" key="1">
    <source>
        <dbReference type="SAM" id="MobiDB-lite"/>
    </source>
</evidence>
<dbReference type="AlphaFoldDB" id="A0A1H2PRX2"/>